<evidence type="ECO:0000313" key="3">
    <source>
        <dbReference type="Proteomes" id="UP000276741"/>
    </source>
</evidence>
<evidence type="ECO:0008006" key="4">
    <source>
        <dbReference type="Google" id="ProtNLM"/>
    </source>
</evidence>
<dbReference type="RefSeq" id="WP_126449738.1">
    <property type="nucleotide sequence ID" value="NZ_AP018553.1"/>
</dbReference>
<protein>
    <recommendedName>
        <fullName evidence="4">CopG family transcriptional regulator</fullName>
    </recommendedName>
</protein>
<organism evidence="1 3">
    <name type="scientific">Sulfodiicoccus acidiphilus</name>
    <dbReference type="NCBI Taxonomy" id="1670455"/>
    <lineage>
        <taxon>Archaea</taxon>
        <taxon>Thermoproteota</taxon>
        <taxon>Thermoprotei</taxon>
        <taxon>Sulfolobales</taxon>
        <taxon>Sulfolobaceae</taxon>
        <taxon>Sulfodiicoccus</taxon>
    </lineage>
</organism>
<reference evidence="2" key="4">
    <citation type="submission" date="2020-09" db="EMBL/GenBank/DDBJ databases">
        <authorList>
            <person name="Sun Q."/>
            <person name="Ohkuma M."/>
        </authorList>
    </citation>
    <scope>NUCLEOTIDE SEQUENCE</scope>
    <source>
        <strain evidence="2">JCM 31740</strain>
    </source>
</reference>
<reference evidence="2" key="1">
    <citation type="journal article" date="2014" name="Int. J. Syst. Evol. Microbiol.">
        <title>Complete genome sequence of Corynebacterium casei LMG S-19264T (=DSM 44701T), isolated from a smear-ripened cheese.</title>
        <authorList>
            <consortium name="US DOE Joint Genome Institute (JGI-PGF)"/>
            <person name="Walter F."/>
            <person name="Albersmeier A."/>
            <person name="Kalinowski J."/>
            <person name="Ruckert C."/>
        </authorList>
    </citation>
    <scope>NUCLEOTIDE SEQUENCE</scope>
    <source>
        <strain evidence="2">JCM 31740</strain>
    </source>
</reference>
<evidence type="ECO:0000313" key="2">
    <source>
        <dbReference type="EMBL" id="GGT97242.1"/>
    </source>
</evidence>
<gene>
    <name evidence="2" type="ORF">GCM10007116_13450</name>
    <name evidence="1" type="ORF">HS1genome_0811</name>
</gene>
<dbReference type="EMBL" id="BMQS01000011">
    <property type="protein sequence ID" value="GGT97242.1"/>
    <property type="molecule type" value="Genomic_DNA"/>
</dbReference>
<dbReference type="Proteomes" id="UP000616143">
    <property type="component" value="Unassembled WGS sequence"/>
</dbReference>
<proteinExistence type="predicted"/>
<evidence type="ECO:0000313" key="1">
    <source>
        <dbReference type="EMBL" id="BBD72422.1"/>
    </source>
</evidence>
<dbReference type="EMBL" id="AP018553">
    <property type="protein sequence ID" value="BBD72422.1"/>
    <property type="molecule type" value="Genomic_DNA"/>
</dbReference>
<dbReference type="GeneID" id="38666313"/>
<dbReference type="AlphaFoldDB" id="A0A348B2M0"/>
<dbReference type="Proteomes" id="UP000276741">
    <property type="component" value="Chromosome"/>
</dbReference>
<name>A0A348B2M0_9CREN</name>
<dbReference type="KEGG" id="sacd:HS1genome_0811"/>
<sequence>MPRRKKGTKKDRCNTWVECEIYERLKELSRRRGSSVYNYINELVETSIELEDRGVTASAAGEVLIAWNLLKAAGLIVSPILGGSLNEWKGAGVRLGTLIKHNSLDVNMAIKVFSMIMECLGHVEVQGDRVIVAGIRSNEDTIKSTVEMINAASSTAGIKLEVKYENGVVLLERKE</sequence>
<reference evidence="1" key="3">
    <citation type="journal article" date="2019" name="BMC Res. Notes">
        <title>Complete genome sequence of the Sulfodiicoccus acidiphilus strain HS-1T, the first crenarchaeon that lacks polB3, isolated from an acidic hot spring in Ohwaku-dani, Hakone, Japan.</title>
        <authorList>
            <person name="Sakai H.D."/>
            <person name="Kurosawa N."/>
        </authorList>
    </citation>
    <scope>NUCLEOTIDE SEQUENCE</scope>
    <source>
        <strain evidence="1">HS-1</strain>
    </source>
</reference>
<accession>A0A348B2M0</accession>
<keyword evidence="3" id="KW-1185">Reference proteome</keyword>
<reference evidence="3" key="2">
    <citation type="submission" date="2018-04" db="EMBL/GenBank/DDBJ databases">
        <title>Complete genome sequence of Sulfodiicoccus acidiphilus strain HS-1.</title>
        <authorList>
            <person name="Sakai H.D."/>
            <person name="Kurosawa N."/>
        </authorList>
    </citation>
    <scope>NUCLEOTIDE SEQUENCE [LARGE SCALE GENOMIC DNA]</scope>
    <source>
        <strain evidence="3">HS-1</strain>
    </source>
</reference>